<dbReference type="FunFam" id="3.30.450.20:FF:000153">
    <property type="entry name" value="Protein TWIN LOV 1 isoform D"/>
    <property type="match status" value="1"/>
</dbReference>
<reference evidence="8" key="1">
    <citation type="journal article" date="2023" name="Science">
        <title>Elucidation of the pathway for biosynthesis of saponin adjuvants from the soapbark tree.</title>
        <authorList>
            <person name="Reed J."/>
            <person name="Orme A."/>
            <person name="El-Demerdash A."/>
            <person name="Owen C."/>
            <person name="Martin L.B.B."/>
            <person name="Misra R.C."/>
            <person name="Kikuchi S."/>
            <person name="Rejzek M."/>
            <person name="Martin A.C."/>
            <person name="Harkess A."/>
            <person name="Leebens-Mack J."/>
            <person name="Louveau T."/>
            <person name="Stephenson M.J."/>
            <person name="Osbourn A."/>
        </authorList>
    </citation>
    <scope>NUCLEOTIDE SEQUENCE</scope>
    <source>
        <strain evidence="8">S10</strain>
    </source>
</reference>
<feature type="domain" description="PAS" evidence="7">
    <location>
        <begin position="291"/>
        <end position="313"/>
    </location>
</feature>
<keyword evidence="6" id="KW-0675">Receptor</keyword>
<dbReference type="InterPro" id="IPR001610">
    <property type="entry name" value="PAC"/>
</dbReference>
<keyword evidence="9" id="KW-1185">Reference proteome</keyword>
<dbReference type="GO" id="GO:0009881">
    <property type="term" value="F:photoreceptor activity"/>
    <property type="evidence" value="ECO:0007669"/>
    <property type="project" value="UniProtKB-KW"/>
</dbReference>
<dbReference type="InterPro" id="IPR000014">
    <property type="entry name" value="PAS"/>
</dbReference>
<dbReference type="PANTHER" id="PTHR47429:SF2">
    <property type="entry name" value="PROTEIN TWIN LOV 1"/>
    <property type="match status" value="1"/>
</dbReference>
<evidence type="ECO:0000256" key="2">
    <source>
        <dbReference type="ARBA" id="ARBA00022606"/>
    </source>
</evidence>
<dbReference type="EMBL" id="JARAOO010000014">
    <property type="protein sequence ID" value="KAJ7943532.1"/>
    <property type="molecule type" value="Genomic_DNA"/>
</dbReference>
<keyword evidence="3" id="KW-0285">Flavoprotein</keyword>
<gene>
    <name evidence="8" type="ORF">O6P43_033065</name>
</gene>
<evidence type="ECO:0000313" key="8">
    <source>
        <dbReference type="EMBL" id="KAJ7943532.1"/>
    </source>
</evidence>
<feature type="domain" description="PAS" evidence="7">
    <location>
        <begin position="34"/>
        <end position="83"/>
    </location>
</feature>
<dbReference type="SMART" id="SM00091">
    <property type="entry name" value="PAS"/>
    <property type="match status" value="2"/>
</dbReference>
<dbReference type="Gene3D" id="3.30.450.20">
    <property type="entry name" value="PAS domain"/>
    <property type="match status" value="2"/>
</dbReference>
<dbReference type="Pfam" id="PF13426">
    <property type="entry name" value="PAS_9"/>
    <property type="match status" value="2"/>
</dbReference>
<keyword evidence="2" id="KW-0716">Sensory transduction</keyword>
<dbReference type="KEGG" id="qsa:O6P43_033065"/>
<evidence type="ECO:0000259" key="7">
    <source>
        <dbReference type="PROSITE" id="PS50112"/>
    </source>
</evidence>
<evidence type="ECO:0000256" key="5">
    <source>
        <dbReference type="ARBA" id="ARBA00022991"/>
    </source>
</evidence>
<organism evidence="8 9">
    <name type="scientific">Quillaja saponaria</name>
    <name type="common">Soap bark tree</name>
    <dbReference type="NCBI Taxonomy" id="32244"/>
    <lineage>
        <taxon>Eukaryota</taxon>
        <taxon>Viridiplantae</taxon>
        <taxon>Streptophyta</taxon>
        <taxon>Embryophyta</taxon>
        <taxon>Tracheophyta</taxon>
        <taxon>Spermatophyta</taxon>
        <taxon>Magnoliopsida</taxon>
        <taxon>eudicotyledons</taxon>
        <taxon>Gunneridae</taxon>
        <taxon>Pentapetalae</taxon>
        <taxon>rosids</taxon>
        <taxon>fabids</taxon>
        <taxon>Fabales</taxon>
        <taxon>Quillajaceae</taxon>
        <taxon>Quillaja</taxon>
    </lineage>
</organism>
<evidence type="ECO:0000256" key="4">
    <source>
        <dbReference type="ARBA" id="ARBA00022643"/>
    </source>
</evidence>
<dbReference type="PROSITE" id="PS50112">
    <property type="entry name" value="PAS"/>
    <property type="match status" value="2"/>
</dbReference>
<evidence type="ECO:0000256" key="1">
    <source>
        <dbReference type="ARBA" id="ARBA00022543"/>
    </source>
</evidence>
<keyword evidence="1" id="KW-0600">Photoreceptor protein</keyword>
<dbReference type="PANTHER" id="PTHR47429">
    <property type="entry name" value="PROTEIN TWIN LOV 1"/>
    <property type="match status" value="1"/>
</dbReference>
<dbReference type="CDD" id="cd00130">
    <property type="entry name" value="PAS"/>
    <property type="match status" value="2"/>
</dbReference>
<dbReference type="NCBIfam" id="TIGR00229">
    <property type="entry name" value="sensory_box"/>
    <property type="match status" value="2"/>
</dbReference>
<evidence type="ECO:0000313" key="9">
    <source>
        <dbReference type="Proteomes" id="UP001163823"/>
    </source>
</evidence>
<evidence type="ECO:0000256" key="6">
    <source>
        <dbReference type="ARBA" id="ARBA00023170"/>
    </source>
</evidence>
<comment type="caution">
    <text evidence="8">The sequence shown here is derived from an EMBL/GenBank/DDBJ whole genome shotgun (WGS) entry which is preliminary data.</text>
</comment>
<name>A0AAD7KPY3_QUISA</name>
<proteinExistence type="predicted"/>
<dbReference type="SMART" id="SM00086">
    <property type="entry name" value="PAC"/>
    <property type="match status" value="2"/>
</dbReference>
<dbReference type="AlphaFoldDB" id="A0AAD7KPY3"/>
<dbReference type="SUPFAM" id="SSF55785">
    <property type="entry name" value="PYP-like sensor domain (PAS domain)"/>
    <property type="match status" value="2"/>
</dbReference>
<dbReference type="GO" id="GO:0009637">
    <property type="term" value="P:response to blue light"/>
    <property type="evidence" value="ECO:0007669"/>
    <property type="project" value="UniProtKB-ARBA"/>
</dbReference>
<dbReference type="Proteomes" id="UP001163823">
    <property type="component" value="Chromosome 14"/>
</dbReference>
<dbReference type="GO" id="GO:0005634">
    <property type="term" value="C:nucleus"/>
    <property type="evidence" value="ECO:0007669"/>
    <property type="project" value="TreeGrafter"/>
</dbReference>
<accession>A0AAD7KPY3</accession>
<keyword evidence="5" id="KW-0157">Chromophore</keyword>
<evidence type="ECO:0000256" key="3">
    <source>
        <dbReference type="ARBA" id="ARBA00022630"/>
    </source>
</evidence>
<keyword evidence="4" id="KW-0288">FMN</keyword>
<sequence>MGLGLIHRQRKAEILKKKMESQLSLIEQSFNTCYSLYVREALEELPDNFTITDPYIPGHPIVFASRGFLKMSGYSIEEVIGKNGRIFQGPGTCRRSVMAIREAIREERTIQINLLNYRKDGKPFWMLFHMFPVFSKDDGRVIHFVGVQVPISRKPRLSGGGFRRKGVTFCEDVPEMHDFLLGSCRKEVCSDSLLELSRALVLDSVLHSDSKESEVIEPCEASDLEKRRATTATNSIFSVLTHYSESTGRSVCRKRYRIPQAGLLCSSLNISLGRIEKSFVLTNPYLSNMPIVYASDAFLKMTGYARDDVLGRNCRFLSGVDTDTSTLYQIRESIQSEQACTVHILNYRKDKSSFWNLLHTSPVRNASGKIAYFVEVHTEEGCKSQERHRLSPEMRQLSVVSAVKVVVRSSSLVSSPSRS</sequence>
<protein>
    <submittedName>
        <fullName evidence="8">Protein TWIN LOV 1</fullName>
    </submittedName>
</protein>
<dbReference type="InterPro" id="IPR035965">
    <property type="entry name" value="PAS-like_dom_sf"/>
</dbReference>